<dbReference type="PANTHER" id="PTHR30213">
    <property type="entry name" value="INNER MEMBRANE PROTEIN YHJD"/>
    <property type="match status" value="1"/>
</dbReference>
<protein>
    <recommendedName>
        <fullName evidence="7">UPF0761 membrane protein NEIELOOT_00923</fullName>
    </recommendedName>
</protein>
<dbReference type="EMBL" id="CP007726">
    <property type="protein sequence ID" value="AJE19086.1"/>
    <property type="molecule type" value="Genomic_DNA"/>
</dbReference>
<dbReference type="HOGENOM" id="CLU_032288_1_0_4"/>
<keyword evidence="12" id="KW-1185">Reference proteome</keyword>
<keyword evidence="3" id="KW-0997">Cell inner membrane</keyword>
<evidence type="ECO:0000256" key="4">
    <source>
        <dbReference type="ARBA" id="ARBA00022692"/>
    </source>
</evidence>
<dbReference type="InterPro" id="IPR017039">
    <property type="entry name" value="Virul_fac_BrkB"/>
</dbReference>
<feature type="transmembrane region" description="Helical" evidence="7">
    <location>
        <begin position="100"/>
        <end position="119"/>
    </location>
</feature>
<sequence>MLKQPSWQAVRESRLFGFARFLYQRFNEVDVPQVSASLTFTTLLALVPVLTVALVILSAFPVFNDLSSSVIELIDGYLVPKGADAVRGYLATFQNNAGNLTAIGIVFLGVTAVMLIRTIDQTFNRIWRAQDRRPLWTQFLVYWMLLTFAPLAIGAGLSVWELLLRHQAWANQDTLLSEVIKTVGGLVMNAAALWLLYRVVPNRYVPARHALIGAALTAVLLDLAQRGFGWYVGTFNSYTLIYGAFAAIPVFLIWLNLLWMLLLTGAVLTASLSYWQDDAFRRSFHTHGRFDDVLKILLMLYRAQNDGQALCVQDFRSRINMGYDELGDLLEKLARHGYVYQGQHGWVLKTNAEHIGLGELFKLFVYRPARTTQDAVGEAVSRILTPGLESMNMSLAEFERQTRKEGGGISRPSEKYNRLTD</sequence>
<keyword evidence="2 7" id="KW-1003">Cell membrane</keyword>
<dbReference type="HAMAP" id="MF_00672">
    <property type="entry name" value="UPF0761"/>
    <property type="match status" value="1"/>
</dbReference>
<name>D4DPD7_NEIEG</name>
<dbReference type="Proteomes" id="UP000005536">
    <property type="component" value="Unassembled WGS sequence"/>
</dbReference>
<keyword evidence="6 7" id="KW-0472">Membrane</keyword>
<evidence type="ECO:0000256" key="7">
    <source>
        <dbReference type="HAMAP-Rule" id="MF_00672"/>
    </source>
</evidence>
<accession>D4DPD7</accession>
<evidence type="ECO:0000313" key="12">
    <source>
        <dbReference type="Proteomes" id="UP000031392"/>
    </source>
</evidence>
<evidence type="ECO:0000256" key="6">
    <source>
        <dbReference type="ARBA" id="ARBA00023136"/>
    </source>
</evidence>
<feature type="transmembrane region" description="Helical" evidence="7">
    <location>
        <begin position="43"/>
        <end position="63"/>
    </location>
</feature>
<dbReference type="Proteomes" id="UP000031392">
    <property type="component" value="Chromosome"/>
</dbReference>
<dbReference type="EMBL" id="ADBF01000023">
    <property type="protein sequence ID" value="EFE50244.1"/>
    <property type="molecule type" value="Genomic_DNA"/>
</dbReference>
<evidence type="ECO:0000313" key="10">
    <source>
        <dbReference type="EMBL" id="EFE50244.1"/>
    </source>
</evidence>
<dbReference type="PATRIC" id="fig|546263.7.peg.2009"/>
<evidence type="ECO:0000313" key="11">
    <source>
        <dbReference type="Proteomes" id="UP000005536"/>
    </source>
</evidence>
<evidence type="ECO:0000256" key="2">
    <source>
        <dbReference type="ARBA" id="ARBA00022475"/>
    </source>
</evidence>
<feature type="transmembrane region" description="Helical" evidence="7">
    <location>
        <begin position="209"/>
        <end position="228"/>
    </location>
</feature>
<dbReference type="NCBIfam" id="TIGR00765">
    <property type="entry name" value="yihY_not_rbn"/>
    <property type="match status" value="1"/>
</dbReference>
<dbReference type="AlphaFoldDB" id="D4DPD7"/>
<comment type="subcellular location">
    <subcellularLocation>
        <location evidence="1 7">Cell membrane</location>
        <topology evidence="1 7">Multi-pass membrane protein</topology>
    </subcellularLocation>
</comment>
<dbReference type="InterPro" id="IPR023679">
    <property type="entry name" value="UPF0761_bac"/>
</dbReference>
<dbReference type="RefSeq" id="WP_003771013.1">
    <property type="nucleotide sequence ID" value="NZ_CP007726.1"/>
</dbReference>
<feature type="transmembrane region" description="Helical" evidence="7">
    <location>
        <begin position="179"/>
        <end position="197"/>
    </location>
</feature>
<comment type="similarity">
    <text evidence="7">Belongs to the UPF0761 family.</text>
</comment>
<proteinExistence type="inferred from homology"/>
<dbReference type="KEGG" id="nel:NELON_09345"/>
<dbReference type="STRING" id="546263.NELON_09345"/>
<keyword evidence="5 7" id="KW-1133">Transmembrane helix</keyword>
<reference evidence="9 12" key="3">
    <citation type="journal article" date="2015" name="PLoS Genet.">
        <title>Common Cell Shape Evolution of Two Nasopharyngeal Pathogens.</title>
        <authorList>
            <person name="Veyrier F.J."/>
            <person name="Biais N."/>
            <person name="Morales P."/>
            <person name="Belkacem N."/>
            <person name="Guilhen C."/>
            <person name="Ranjeva S."/>
            <person name="Sismeiro O."/>
            <person name="Pehau-Arnaudet G."/>
            <person name="Rocha E.P."/>
            <person name="Werts C."/>
            <person name="Taha M.K."/>
            <person name="Boneca I.G."/>
        </authorList>
    </citation>
    <scope>NUCLEOTIDE SEQUENCE [LARGE SCALE GENOMIC DNA]</scope>
    <source>
        <strain evidence="9 12">ATCC 29315</strain>
    </source>
</reference>
<evidence type="ECO:0000256" key="8">
    <source>
        <dbReference type="SAM" id="MobiDB-lite"/>
    </source>
</evidence>
<gene>
    <name evidence="10" type="ORF">NEIELOOT_00923</name>
    <name evidence="9" type="ORF">NELON_09345</name>
</gene>
<organism evidence="10 11">
    <name type="scientific">Neisseria elongata subsp. glycolytica ATCC 29315</name>
    <dbReference type="NCBI Taxonomy" id="546263"/>
    <lineage>
        <taxon>Bacteria</taxon>
        <taxon>Pseudomonadati</taxon>
        <taxon>Pseudomonadota</taxon>
        <taxon>Betaproteobacteria</taxon>
        <taxon>Neisseriales</taxon>
        <taxon>Neisseriaceae</taxon>
        <taxon>Neisseria</taxon>
    </lineage>
</organism>
<dbReference type="Pfam" id="PF03631">
    <property type="entry name" value="Virul_fac_BrkB"/>
    <property type="match status" value="1"/>
</dbReference>
<feature type="transmembrane region" description="Helical" evidence="7">
    <location>
        <begin position="240"/>
        <end position="272"/>
    </location>
</feature>
<dbReference type="PANTHER" id="PTHR30213:SF0">
    <property type="entry name" value="UPF0761 MEMBRANE PROTEIN YIHY"/>
    <property type="match status" value="1"/>
</dbReference>
<dbReference type="GO" id="GO:0005886">
    <property type="term" value="C:plasma membrane"/>
    <property type="evidence" value="ECO:0007669"/>
    <property type="project" value="UniProtKB-SubCell"/>
</dbReference>
<reference evidence="12" key="2">
    <citation type="submission" date="2014-05" db="EMBL/GenBank/DDBJ databases">
        <title>Complete Genome sequence of Neisseria elongata subsp. glycolytica.</title>
        <authorList>
            <person name="Veyrier F.J."/>
            <person name="Taha M.-K."/>
        </authorList>
    </citation>
    <scope>NUCLEOTIDE SEQUENCE [LARGE SCALE GENOMIC DNA]</scope>
    <source>
        <strain evidence="12">ATCC 29315</strain>
    </source>
</reference>
<evidence type="ECO:0000256" key="3">
    <source>
        <dbReference type="ARBA" id="ARBA00022519"/>
    </source>
</evidence>
<feature type="region of interest" description="Disordered" evidence="8">
    <location>
        <begin position="400"/>
        <end position="421"/>
    </location>
</feature>
<feature type="transmembrane region" description="Helical" evidence="7">
    <location>
        <begin position="140"/>
        <end position="159"/>
    </location>
</feature>
<evidence type="ECO:0000256" key="1">
    <source>
        <dbReference type="ARBA" id="ARBA00004651"/>
    </source>
</evidence>
<evidence type="ECO:0000256" key="5">
    <source>
        <dbReference type="ARBA" id="ARBA00022989"/>
    </source>
</evidence>
<reference evidence="10 11" key="1">
    <citation type="submission" date="2010-02" db="EMBL/GenBank/DDBJ databases">
        <authorList>
            <person name="Weinstock G."/>
            <person name="Sodergren E."/>
            <person name="Clifton S."/>
            <person name="Fulton L."/>
            <person name="Fulton B."/>
            <person name="Courtney L."/>
            <person name="Fronick C."/>
            <person name="Harrison M."/>
            <person name="Strong C."/>
            <person name="Farmer C."/>
            <person name="Delahaunty K."/>
            <person name="Markovic C."/>
            <person name="Hall O."/>
            <person name="Minx P."/>
            <person name="Tomlinson C."/>
            <person name="Mitreva M."/>
            <person name="Nelson J."/>
            <person name="Hou S."/>
            <person name="Wollam A."/>
            <person name="Pepin K.H."/>
            <person name="Johnson M."/>
            <person name="Bhonagiri V."/>
            <person name="Zhang X."/>
            <person name="Suruliraj S."/>
            <person name="Warren W."/>
            <person name="Chinwalla A."/>
            <person name="Mardis E.R."/>
            <person name="Wilson R.K."/>
        </authorList>
    </citation>
    <scope>NUCLEOTIDE SEQUENCE [LARGE SCALE GENOMIC DNA]</scope>
    <source>
        <strain evidence="10 11">ATCC 29315</strain>
    </source>
</reference>
<evidence type="ECO:0000313" key="9">
    <source>
        <dbReference type="EMBL" id="AJE19086.1"/>
    </source>
</evidence>
<keyword evidence="4 7" id="KW-0812">Transmembrane</keyword>